<comment type="caution">
    <text evidence="3">The sequence shown here is derived from an EMBL/GenBank/DDBJ whole genome shotgun (WGS) entry which is preliminary data.</text>
</comment>
<keyword evidence="4" id="KW-1185">Reference proteome</keyword>
<evidence type="ECO:0000256" key="1">
    <source>
        <dbReference type="SAM" id="Phobius"/>
    </source>
</evidence>
<protein>
    <submittedName>
        <fullName evidence="3">SCO6880 family protein</fullName>
    </submittedName>
</protein>
<evidence type="ECO:0000313" key="4">
    <source>
        <dbReference type="Proteomes" id="UP001595900"/>
    </source>
</evidence>
<sequence>MSTSSARYELTPVTFSRLSRRGVILGLSASQLVCLAIAGLLFVASLYTAGTTGLLYTAPGWAAFAAAALVTIQSRKVIEWAPVTLSWQLRQATGQTHYRRRIVKPRAAGTLALPGDAARLRQYVHPETGAVMVHDPHQATLTAMVDVDHRGLALLDPADQERRTHGWGRVLSTVCRSPHLARLQVLERARPDSGTGLAQWWAEHGTADSSWAATTYQELIDQAGPASEQHRSTIALSLDMRAAARIIRSSGGGLKGAAAVLTQDMATLTSALRAAELHPGPWYTPGRLAVALRSAYDTAMAATLDRSGKLGEDLATAGPVAVDEEWAMLHTDSAYHAVYWISEWPRSKVYPGFLSPLLLTNGIQATFTVLMDPIRADVAARQIRKRKTEHLSDRAQRARLGQIEDAAITAEYADVLQQEAELTAGHGVLRYTGLVTVAARSGEELEASCARIEQAAIQVSCELRRVVGQQAQAFTAAALPLCRHV</sequence>
<name>A0ABV8QAY7_9MICO</name>
<reference evidence="4" key="1">
    <citation type="journal article" date="2019" name="Int. J. Syst. Evol. Microbiol.">
        <title>The Global Catalogue of Microorganisms (GCM) 10K type strain sequencing project: providing services to taxonomists for standard genome sequencing and annotation.</title>
        <authorList>
            <consortium name="The Broad Institute Genomics Platform"/>
            <consortium name="The Broad Institute Genome Sequencing Center for Infectious Disease"/>
            <person name="Wu L."/>
            <person name="Ma J."/>
        </authorList>
    </citation>
    <scope>NUCLEOTIDE SEQUENCE [LARGE SCALE GENOMIC DNA]</scope>
    <source>
        <strain evidence="4">CGMCC 1.10363</strain>
    </source>
</reference>
<dbReference type="Pfam" id="PF11203">
    <property type="entry name" value="EccE"/>
    <property type="match status" value="1"/>
</dbReference>
<keyword evidence="1" id="KW-0472">Membrane</keyword>
<keyword evidence="1" id="KW-0812">Transmembrane</keyword>
<dbReference type="NCBIfam" id="NF042935">
    <property type="entry name" value="SCO6880_fam"/>
    <property type="match status" value="1"/>
</dbReference>
<keyword evidence="1" id="KW-1133">Transmembrane helix</keyword>
<dbReference type="InterPro" id="IPR049978">
    <property type="entry name" value="SCO6880-like"/>
</dbReference>
<evidence type="ECO:0000259" key="2">
    <source>
        <dbReference type="Pfam" id="PF11203"/>
    </source>
</evidence>
<feature type="transmembrane region" description="Helical" evidence="1">
    <location>
        <begin position="53"/>
        <end position="72"/>
    </location>
</feature>
<dbReference type="RefSeq" id="WP_390231601.1">
    <property type="nucleotide sequence ID" value="NZ_JBHSCN010000017.1"/>
</dbReference>
<dbReference type="EMBL" id="JBHSCN010000017">
    <property type="protein sequence ID" value="MFC4245014.1"/>
    <property type="molecule type" value="Genomic_DNA"/>
</dbReference>
<feature type="domain" description="Type VII secretion system protein EccE" evidence="2">
    <location>
        <begin position="228"/>
        <end position="341"/>
    </location>
</feature>
<dbReference type="Proteomes" id="UP001595900">
    <property type="component" value="Unassembled WGS sequence"/>
</dbReference>
<gene>
    <name evidence="3" type="ORF">ACFOYW_16720</name>
</gene>
<evidence type="ECO:0000313" key="3">
    <source>
        <dbReference type="EMBL" id="MFC4245014.1"/>
    </source>
</evidence>
<organism evidence="3 4">
    <name type="scientific">Gryllotalpicola reticulitermitis</name>
    <dbReference type="NCBI Taxonomy" id="1184153"/>
    <lineage>
        <taxon>Bacteria</taxon>
        <taxon>Bacillati</taxon>
        <taxon>Actinomycetota</taxon>
        <taxon>Actinomycetes</taxon>
        <taxon>Micrococcales</taxon>
        <taxon>Microbacteriaceae</taxon>
        <taxon>Gryllotalpicola</taxon>
    </lineage>
</organism>
<accession>A0ABV8QAY7</accession>
<feature type="transmembrane region" description="Helical" evidence="1">
    <location>
        <begin position="23"/>
        <end position="47"/>
    </location>
</feature>
<dbReference type="InterPro" id="IPR050051">
    <property type="entry name" value="EccE_dom"/>
</dbReference>
<proteinExistence type="predicted"/>